<dbReference type="EMBL" id="JXLB01000009">
    <property type="protein sequence ID" value="OJG81859.1"/>
    <property type="molecule type" value="Genomic_DNA"/>
</dbReference>
<dbReference type="Proteomes" id="UP000182152">
    <property type="component" value="Unassembled WGS sequence"/>
</dbReference>
<gene>
    <name evidence="1" type="ORF">RV14_GL002402</name>
</gene>
<dbReference type="AlphaFoldDB" id="A0A1L8WLF2"/>
<dbReference type="InterPro" id="IPR036291">
    <property type="entry name" value="NAD(P)-bd_dom_sf"/>
</dbReference>
<comment type="caution">
    <text evidence="1">The sequence shown here is derived from an EMBL/GenBank/DDBJ whole genome shotgun (WGS) entry which is preliminary data.</text>
</comment>
<name>A0A1L8WLF2_9ENTE</name>
<dbReference type="Gene3D" id="3.40.50.720">
    <property type="entry name" value="NAD(P)-binding Rossmann-like Domain"/>
    <property type="match status" value="1"/>
</dbReference>
<dbReference type="STRING" id="150033.RV14_GL002402"/>
<evidence type="ECO:0000313" key="2">
    <source>
        <dbReference type="Proteomes" id="UP000182152"/>
    </source>
</evidence>
<sequence length="218" mass="24220">MAAKGSEVKNFEIGDRVYYAGTTKRSGSNQAFQLVDERIAAKVLIHLSDEACAALPLTALTTYELLFEKCQFIPNELGNIKKILVINGACTPSSILIHLVKWSGLEVVSTASPRNFDWLKQNGVDYPIDHHQKLKPQLEKAGIEIVNTVAVLHDIRPYLTQLIEIIQSLGENGMIIEGEEPINISKFKNLSAVIKLLEENKLHNILGKVYKEGITVET</sequence>
<protein>
    <submittedName>
        <fullName evidence="1">Uncharacterized protein</fullName>
    </submittedName>
</protein>
<dbReference type="InterPro" id="IPR052585">
    <property type="entry name" value="Lipid_raft_assoc_Zn_ADH"/>
</dbReference>
<dbReference type="PANTHER" id="PTHR43482">
    <property type="entry name" value="PROTEIN AST1-RELATED"/>
    <property type="match status" value="1"/>
</dbReference>
<dbReference type="PANTHER" id="PTHR43482:SF1">
    <property type="entry name" value="PROTEIN AST1-RELATED"/>
    <property type="match status" value="1"/>
</dbReference>
<dbReference type="SUPFAM" id="SSF51735">
    <property type="entry name" value="NAD(P)-binding Rossmann-fold domains"/>
    <property type="match status" value="1"/>
</dbReference>
<proteinExistence type="predicted"/>
<dbReference type="InterPro" id="IPR011032">
    <property type="entry name" value="GroES-like_sf"/>
</dbReference>
<organism evidence="1 2">
    <name type="scientific">Enterococcus ratti</name>
    <dbReference type="NCBI Taxonomy" id="150033"/>
    <lineage>
        <taxon>Bacteria</taxon>
        <taxon>Bacillati</taxon>
        <taxon>Bacillota</taxon>
        <taxon>Bacilli</taxon>
        <taxon>Lactobacillales</taxon>
        <taxon>Enterococcaceae</taxon>
        <taxon>Enterococcus</taxon>
    </lineage>
</organism>
<dbReference type="SUPFAM" id="SSF50129">
    <property type="entry name" value="GroES-like"/>
    <property type="match status" value="1"/>
</dbReference>
<evidence type="ECO:0000313" key="1">
    <source>
        <dbReference type="EMBL" id="OJG81859.1"/>
    </source>
</evidence>
<keyword evidence="2" id="KW-1185">Reference proteome</keyword>
<reference evidence="1 2" key="1">
    <citation type="submission" date="2014-12" db="EMBL/GenBank/DDBJ databases">
        <title>Draft genome sequences of 29 type strains of Enterococci.</title>
        <authorList>
            <person name="Zhong Z."/>
            <person name="Sun Z."/>
            <person name="Liu W."/>
            <person name="Zhang W."/>
            <person name="Zhang H."/>
        </authorList>
    </citation>
    <scope>NUCLEOTIDE SEQUENCE [LARGE SCALE GENOMIC DNA]</scope>
    <source>
        <strain evidence="1 2">DSM 15687</strain>
    </source>
</reference>
<accession>A0A1L8WLF2</accession>
<dbReference type="Gene3D" id="3.90.180.10">
    <property type="entry name" value="Medium-chain alcohol dehydrogenases, catalytic domain"/>
    <property type="match status" value="1"/>
</dbReference>